<evidence type="ECO:0000313" key="2">
    <source>
        <dbReference type="EMBL" id="XAI69892.1"/>
    </source>
</evidence>
<feature type="compositionally biased region" description="Polar residues" evidence="1">
    <location>
        <begin position="9"/>
        <end position="18"/>
    </location>
</feature>
<accession>A0AAU6VZU0</accession>
<gene>
    <name evidence="2" type="ORF">Ulina01_00028</name>
</gene>
<protein>
    <submittedName>
        <fullName evidence="2">Uncharacterized protein</fullName>
    </submittedName>
</protein>
<reference evidence="2" key="1">
    <citation type="journal article" date="2024" name="J. Gen. Virol.">
        <title>Novel phages of Pseudomonas syringae unveil numerous potential auxiliary metabolic genes.</title>
        <authorList>
            <person name="Feltin C."/>
            <person name="Garneau J.R."/>
            <person name="Morris C.E."/>
            <person name="Berard A."/>
            <person name="Torres-Barcelo C."/>
        </authorList>
    </citation>
    <scope>NUCLEOTIDE SEQUENCE</scope>
</reference>
<feature type="region of interest" description="Disordered" evidence="1">
    <location>
        <begin position="1"/>
        <end position="24"/>
    </location>
</feature>
<evidence type="ECO:0000256" key="1">
    <source>
        <dbReference type="SAM" id="MobiDB-lite"/>
    </source>
</evidence>
<organism evidence="2">
    <name type="scientific">Pseudomonas phage Ulina01</name>
    <dbReference type="NCBI Taxonomy" id="3138549"/>
    <lineage>
        <taxon>Viruses</taxon>
        <taxon>Duplodnaviria</taxon>
        <taxon>Heunggongvirae</taxon>
        <taxon>Uroviricota</taxon>
        <taxon>Caudoviricetes</taxon>
        <taxon>Autographivirales</taxon>
        <taxon>Autosignataviridae</taxon>
        <taxon>Colwellvirinae</taxon>
        <taxon>Uliginvirus</taxon>
    </lineage>
</organism>
<name>A0AAU6VZU0_9CAUD</name>
<proteinExistence type="predicted"/>
<sequence>MNERHLSPSMRSGHSESSPVRGAPKVQRIGAEAYETLMSFLSEDTETPTSALGVFVANSTKRDLRRKIEAVFKP</sequence>
<dbReference type="EMBL" id="PP179315">
    <property type="protein sequence ID" value="XAI69892.1"/>
    <property type="molecule type" value="Genomic_DNA"/>
</dbReference>